<dbReference type="NCBIfam" id="TIGR00232">
    <property type="entry name" value="tktlase_bact"/>
    <property type="match status" value="1"/>
</dbReference>
<feature type="domain" description="Transketolase-like pyrimidine-binding" evidence="17">
    <location>
        <begin position="355"/>
        <end position="526"/>
    </location>
</feature>
<keyword evidence="9 14" id="KW-0786">Thiamine pyrophosphate</keyword>
<dbReference type="RefSeq" id="WP_126323335.1">
    <property type="nucleotide sequence ID" value="NZ_AP018005.1"/>
</dbReference>
<dbReference type="PANTHER" id="PTHR43522:SF2">
    <property type="entry name" value="TRANSKETOLASE 1-RELATED"/>
    <property type="match status" value="1"/>
</dbReference>
<dbReference type="FunFam" id="3.40.50.920:FF:000003">
    <property type="entry name" value="Transketolase"/>
    <property type="match status" value="1"/>
</dbReference>
<dbReference type="PANTHER" id="PTHR43522">
    <property type="entry name" value="TRANSKETOLASE"/>
    <property type="match status" value="1"/>
</dbReference>
<organism evidence="18 19">
    <name type="scientific">Candidatus Rickettsiella viridis</name>
    <dbReference type="NCBI Taxonomy" id="676208"/>
    <lineage>
        <taxon>Bacteria</taxon>
        <taxon>Pseudomonadati</taxon>
        <taxon>Pseudomonadota</taxon>
        <taxon>Gammaproteobacteria</taxon>
        <taxon>Legionellales</taxon>
        <taxon>Coxiellaceae</taxon>
        <taxon>Rickettsiella</taxon>
    </lineage>
</organism>
<feature type="active site" description="Proton donor" evidence="12">
    <location>
        <position position="412"/>
    </location>
</feature>
<proteinExistence type="inferred from homology"/>
<accession>A0A2Z5UXC9</accession>
<dbReference type="CDD" id="cd07033">
    <property type="entry name" value="TPP_PYR_DXS_TK_like"/>
    <property type="match status" value="1"/>
</dbReference>
<evidence type="ECO:0000256" key="6">
    <source>
        <dbReference type="ARBA" id="ARBA00022679"/>
    </source>
</evidence>
<dbReference type="InterPro" id="IPR029061">
    <property type="entry name" value="THDP-binding"/>
</dbReference>
<feature type="binding site" evidence="13">
    <location>
        <position position="520"/>
    </location>
    <ligand>
        <name>substrate</name>
    </ligand>
</feature>
<comment type="cofactor">
    <cofactor evidence="1">
        <name>Ca(2+)</name>
        <dbReference type="ChEBI" id="CHEBI:29108"/>
    </cofactor>
</comment>
<reference evidence="18 19" key="1">
    <citation type="submission" date="2017-03" db="EMBL/GenBank/DDBJ databases">
        <title>The genome sequence of Candidatus Rickettsiella viridis.</title>
        <authorList>
            <person name="Nikoh N."/>
            <person name="Tsuchida T."/>
            <person name="Yamaguchi K."/>
            <person name="Maeda T."/>
            <person name="Shigenobu S."/>
            <person name="Fukatsu T."/>
        </authorList>
    </citation>
    <scope>NUCLEOTIDE SEQUENCE [LARGE SCALE GENOMIC DNA]</scope>
    <source>
        <strain evidence="18 19">Ap-RA04</strain>
    </source>
</reference>
<evidence type="ECO:0000256" key="11">
    <source>
        <dbReference type="NCBIfam" id="TIGR00232"/>
    </source>
</evidence>
<feature type="binding site" evidence="15">
    <location>
        <position position="185"/>
    </location>
    <ligand>
        <name>Mg(2+)</name>
        <dbReference type="ChEBI" id="CHEBI:18420"/>
    </ligand>
</feature>
<feature type="binding site" evidence="14">
    <location>
        <position position="185"/>
    </location>
    <ligand>
        <name>thiamine diphosphate</name>
        <dbReference type="ChEBI" id="CHEBI:58937"/>
    </ligand>
</feature>
<evidence type="ECO:0000313" key="19">
    <source>
        <dbReference type="Proteomes" id="UP000282483"/>
    </source>
</evidence>
<dbReference type="PROSITE" id="PS00801">
    <property type="entry name" value="TRANSKETOLASE_1"/>
    <property type="match status" value="1"/>
</dbReference>
<keyword evidence="8 15" id="KW-0460">Magnesium</keyword>
<dbReference type="EC" id="2.2.1.1" evidence="5 11"/>
<comment type="cofactor">
    <cofactor evidence="15">
        <name>Mg(2+)</name>
        <dbReference type="ChEBI" id="CHEBI:18420"/>
    </cofactor>
    <text evidence="15">Binds 1 Mg(2+) ion per subunit. Can also utilize other divalent metal cations, such as Ca(2+), Mn(2+) and Co(2+).</text>
</comment>
<dbReference type="InterPro" id="IPR049557">
    <property type="entry name" value="Transketolase_CS"/>
</dbReference>
<dbReference type="Proteomes" id="UP000282483">
    <property type="component" value="Chromosome"/>
</dbReference>
<feature type="site" description="Important for catalytic activity" evidence="16">
    <location>
        <position position="261"/>
    </location>
</feature>
<sequence length="665" mass="73553">MPYQKKCADAIRVLSMDAVQKANSGHPGMPMGMADIATVLWQDFLKHNPNNPQWPDRDRFILSNGHGSMLHYALLHLTGYDLTLEDIKQFRQLHSKTPGHPEVGITPGIETTTGPLGQGFANAVGMALAERSLAAQFNRPHHEIVDHFTYVFMGDGCLMEGISHEAASLAGCLGLGKLIAFWDDNNISIDGDVSGWFKDNTPQRFEAYHWHVIPDVDGHNPEQLKQAIQQARALTDKPSLICCKTHIAFGAPNLANSHEAHGAPLGDEEIAATKQGLQWDYPAFEIPDDIYQCWDAREKGTALENSWKEKWQRYQQTHPELSKEFQRRINRALPENWSEKSRKIILGTIKKSEKIATRKASQNSLNDFSPLLPELLGGSADLTESNLTLNKTSDVLNRENPAGNYIHYGVREFGMSAMMNGIALHAGFIPYGGTFLVFSDYARNAIRLSALMKQRVIFVYTHDSIGLGEDGPTHQPIEHINSLRMIPGLSVWRPCDAVETAIAWQQAIEHQGPTCLLLTRQALAPQSHSETSLFAINRGAYILLDSESTPEAIIIATGSEVSLAMNAAQSLNQQGKKIRVVSMPCSDRFAIQDVSYQHSVLPPTITKRLAIEAGNTDFWYRYVGCEGKVIGLDRFGESAPGATVFAALGFTTEHAVKILNELLAT</sequence>
<comment type="cofactor">
    <cofactor evidence="14">
        <name>thiamine diphosphate</name>
        <dbReference type="ChEBI" id="CHEBI:58937"/>
    </cofactor>
    <text evidence="14">Binds 1 thiamine pyrophosphate per subunit. During the reaction, the substrate forms a covalent intermediate with the cofactor.</text>
</comment>
<dbReference type="InterPro" id="IPR005474">
    <property type="entry name" value="Transketolase_N"/>
</dbReference>
<feature type="binding site" evidence="13">
    <location>
        <position position="358"/>
    </location>
    <ligand>
        <name>substrate</name>
    </ligand>
</feature>
<dbReference type="AlphaFoldDB" id="A0A2Z5UXC9"/>
<dbReference type="FunFam" id="3.40.50.970:FF:000003">
    <property type="entry name" value="Transketolase"/>
    <property type="match status" value="1"/>
</dbReference>
<evidence type="ECO:0000313" key="18">
    <source>
        <dbReference type="EMBL" id="BBB15801.1"/>
    </source>
</evidence>
<evidence type="ECO:0000256" key="15">
    <source>
        <dbReference type="PIRSR" id="PIRSR605478-4"/>
    </source>
</evidence>
<evidence type="ECO:0000256" key="10">
    <source>
        <dbReference type="ARBA" id="ARBA00049473"/>
    </source>
</evidence>
<evidence type="ECO:0000256" key="9">
    <source>
        <dbReference type="ARBA" id="ARBA00023052"/>
    </source>
</evidence>
<dbReference type="Gene3D" id="3.40.50.920">
    <property type="match status" value="1"/>
</dbReference>
<keyword evidence="7 15" id="KW-0479">Metal-binding</keyword>
<dbReference type="KEGG" id="rvi:RVIR1_13550"/>
<evidence type="ECO:0000256" key="7">
    <source>
        <dbReference type="ARBA" id="ARBA00022723"/>
    </source>
</evidence>
<evidence type="ECO:0000256" key="4">
    <source>
        <dbReference type="ARBA" id="ARBA00011738"/>
    </source>
</evidence>
<evidence type="ECO:0000256" key="2">
    <source>
        <dbReference type="ARBA" id="ARBA00001941"/>
    </source>
</evidence>
<feature type="binding site" evidence="14">
    <location>
        <position position="66"/>
    </location>
    <ligand>
        <name>thiamine diphosphate</name>
        <dbReference type="ChEBI" id="CHEBI:58937"/>
    </ligand>
</feature>
<dbReference type="GO" id="GO:0005829">
    <property type="term" value="C:cytosol"/>
    <property type="evidence" value="ECO:0007669"/>
    <property type="project" value="TreeGrafter"/>
</dbReference>
<comment type="similarity">
    <text evidence="3">Belongs to the transketolase family.</text>
</comment>
<name>A0A2Z5UXC9_9COXI</name>
<feature type="binding site" evidence="15">
    <location>
        <position position="155"/>
    </location>
    <ligand>
        <name>Mg(2+)</name>
        <dbReference type="ChEBI" id="CHEBI:18420"/>
    </ligand>
</feature>
<evidence type="ECO:0000256" key="14">
    <source>
        <dbReference type="PIRSR" id="PIRSR605478-3"/>
    </source>
</evidence>
<evidence type="ECO:0000259" key="17">
    <source>
        <dbReference type="SMART" id="SM00861"/>
    </source>
</evidence>
<comment type="catalytic activity">
    <reaction evidence="10">
        <text>D-sedoheptulose 7-phosphate + D-glyceraldehyde 3-phosphate = aldehydo-D-ribose 5-phosphate + D-xylulose 5-phosphate</text>
        <dbReference type="Rhea" id="RHEA:10508"/>
        <dbReference type="ChEBI" id="CHEBI:57483"/>
        <dbReference type="ChEBI" id="CHEBI:57737"/>
        <dbReference type="ChEBI" id="CHEBI:58273"/>
        <dbReference type="ChEBI" id="CHEBI:59776"/>
        <dbReference type="EC" id="2.2.1.1"/>
    </reaction>
</comment>
<dbReference type="GO" id="GO:0046872">
    <property type="term" value="F:metal ion binding"/>
    <property type="evidence" value="ECO:0007669"/>
    <property type="project" value="UniProtKB-KW"/>
</dbReference>
<dbReference type="InterPro" id="IPR005475">
    <property type="entry name" value="Transketolase-like_Pyr-bd"/>
</dbReference>
<feature type="binding site" evidence="13">
    <location>
        <position position="26"/>
    </location>
    <ligand>
        <name>substrate</name>
    </ligand>
</feature>
<dbReference type="InterPro" id="IPR055152">
    <property type="entry name" value="Transketolase-like_C_2"/>
</dbReference>
<dbReference type="Pfam" id="PF22613">
    <property type="entry name" value="Transketolase_C_1"/>
    <property type="match status" value="1"/>
</dbReference>
<feature type="binding site" evidence="14">
    <location>
        <position position="261"/>
    </location>
    <ligand>
        <name>thiamine diphosphate</name>
        <dbReference type="ChEBI" id="CHEBI:58937"/>
    </ligand>
</feature>
<dbReference type="Pfam" id="PF00456">
    <property type="entry name" value="Transketolase_N"/>
    <property type="match status" value="1"/>
</dbReference>
<feature type="site" description="Important for catalytic activity" evidence="16">
    <location>
        <position position="26"/>
    </location>
</feature>
<protein>
    <recommendedName>
        <fullName evidence="5 11">Transketolase</fullName>
        <ecNumber evidence="5 11">2.2.1.1</ecNumber>
    </recommendedName>
</protein>
<keyword evidence="6" id="KW-0808">Transferase</keyword>
<comment type="subunit">
    <text evidence="4">Homodimer.</text>
</comment>
<dbReference type="InterPro" id="IPR033247">
    <property type="entry name" value="Transketolase_fam"/>
</dbReference>
<dbReference type="InterPro" id="IPR009014">
    <property type="entry name" value="Transketo_C/PFOR_II"/>
</dbReference>
<evidence type="ECO:0000256" key="16">
    <source>
        <dbReference type="PIRSR" id="PIRSR605478-5"/>
    </source>
</evidence>
<dbReference type="Gene3D" id="3.40.50.970">
    <property type="match status" value="2"/>
</dbReference>
<evidence type="ECO:0000256" key="13">
    <source>
        <dbReference type="PIRSR" id="PIRSR605478-2"/>
    </source>
</evidence>
<evidence type="ECO:0000256" key="1">
    <source>
        <dbReference type="ARBA" id="ARBA00001913"/>
    </source>
</evidence>
<feature type="binding site" evidence="14">
    <location>
        <begin position="114"/>
        <end position="116"/>
    </location>
    <ligand>
        <name>thiamine diphosphate</name>
        <dbReference type="ChEBI" id="CHEBI:58937"/>
    </ligand>
</feature>
<dbReference type="SUPFAM" id="SSF52922">
    <property type="entry name" value="TK C-terminal domain-like"/>
    <property type="match status" value="1"/>
</dbReference>
<feature type="binding site" evidence="13">
    <location>
        <position position="261"/>
    </location>
    <ligand>
        <name>substrate</name>
    </ligand>
</feature>
<feature type="binding site" evidence="13">
    <location>
        <position position="385"/>
    </location>
    <ligand>
        <name>substrate</name>
    </ligand>
</feature>
<dbReference type="FunFam" id="3.40.50.970:FF:000004">
    <property type="entry name" value="Transketolase"/>
    <property type="match status" value="1"/>
</dbReference>
<dbReference type="InterPro" id="IPR005478">
    <property type="entry name" value="Transketolase_bac-like"/>
</dbReference>
<dbReference type="SMART" id="SM00861">
    <property type="entry name" value="Transket_pyr"/>
    <property type="match status" value="1"/>
</dbReference>
<evidence type="ECO:0000256" key="8">
    <source>
        <dbReference type="ARBA" id="ARBA00022842"/>
    </source>
</evidence>
<dbReference type="GO" id="GO:0004802">
    <property type="term" value="F:transketolase activity"/>
    <property type="evidence" value="ECO:0007669"/>
    <property type="project" value="UniProtKB-UniRule"/>
</dbReference>
<feature type="binding site" evidence="14">
    <location>
        <position position="438"/>
    </location>
    <ligand>
        <name>thiamine diphosphate</name>
        <dbReference type="ChEBI" id="CHEBI:58937"/>
    </ligand>
</feature>
<gene>
    <name evidence="18" type="primary">tktA</name>
    <name evidence="18" type="ORF">RVIR1_13550</name>
</gene>
<feature type="binding site" evidence="13">
    <location>
        <position position="474"/>
    </location>
    <ligand>
        <name>substrate</name>
    </ligand>
</feature>
<comment type="cofactor">
    <cofactor evidence="2">
        <name>Co(2+)</name>
        <dbReference type="ChEBI" id="CHEBI:48828"/>
    </cofactor>
</comment>
<dbReference type="CDD" id="cd02012">
    <property type="entry name" value="TPP_TK"/>
    <property type="match status" value="1"/>
</dbReference>
<evidence type="ECO:0000256" key="5">
    <source>
        <dbReference type="ARBA" id="ARBA00013152"/>
    </source>
</evidence>
<keyword evidence="19" id="KW-1185">Reference proteome</keyword>
<dbReference type="Pfam" id="PF02779">
    <property type="entry name" value="Transket_pyr"/>
    <property type="match status" value="1"/>
</dbReference>
<dbReference type="OrthoDB" id="8732661at2"/>
<feature type="binding site" evidence="13">
    <location>
        <position position="462"/>
    </location>
    <ligand>
        <name>substrate</name>
    </ligand>
</feature>
<dbReference type="SUPFAM" id="SSF52518">
    <property type="entry name" value="Thiamin diphosphate-binding fold (THDP-binding)"/>
    <property type="match status" value="2"/>
</dbReference>
<feature type="binding site" evidence="14">
    <location>
        <position position="156"/>
    </location>
    <ligand>
        <name>thiamine diphosphate</name>
        <dbReference type="ChEBI" id="CHEBI:58937"/>
    </ligand>
</feature>
<evidence type="ECO:0000256" key="3">
    <source>
        <dbReference type="ARBA" id="ARBA00007131"/>
    </source>
</evidence>
<evidence type="ECO:0000256" key="12">
    <source>
        <dbReference type="PIRSR" id="PIRSR605478-1"/>
    </source>
</evidence>
<feature type="binding site" evidence="15">
    <location>
        <position position="187"/>
    </location>
    <ligand>
        <name>Mg(2+)</name>
        <dbReference type="ChEBI" id="CHEBI:18420"/>
    </ligand>
</feature>
<dbReference type="EMBL" id="AP018005">
    <property type="protein sequence ID" value="BBB15801.1"/>
    <property type="molecule type" value="Genomic_DNA"/>
</dbReference>
<feature type="binding site" evidence="13">
    <location>
        <position position="470"/>
    </location>
    <ligand>
        <name>substrate</name>
    </ligand>
</feature>
<dbReference type="GO" id="GO:0009052">
    <property type="term" value="P:pentose-phosphate shunt, non-oxidative branch"/>
    <property type="evidence" value="ECO:0007669"/>
    <property type="project" value="UniProtKB-ARBA"/>
</dbReference>